<evidence type="ECO:0000256" key="8">
    <source>
        <dbReference type="SAM" id="Phobius"/>
    </source>
</evidence>
<evidence type="ECO:0000256" key="7">
    <source>
        <dbReference type="SAM" id="MobiDB-lite"/>
    </source>
</evidence>
<keyword evidence="8" id="KW-0812">Transmembrane</keyword>
<dbReference type="GO" id="GO:0005506">
    <property type="term" value="F:iron ion binding"/>
    <property type="evidence" value="ECO:0007669"/>
    <property type="project" value="InterPro"/>
</dbReference>
<evidence type="ECO:0000256" key="4">
    <source>
        <dbReference type="ARBA" id="ARBA00022771"/>
    </source>
</evidence>
<dbReference type="Gene3D" id="3.30.40.100">
    <property type="match status" value="1"/>
</dbReference>
<dbReference type="GO" id="GO:0008270">
    <property type="term" value="F:zinc ion binding"/>
    <property type="evidence" value="ECO:0007669"/>
    <property type="project" value="UniProtKB-KW"/>
</dbReference>
<dbReference type="EnsemblProtists" id="EOD36118">
    <property type="protein sequence ID" value="EOD36118"/>
    <property type="gene ID" value="EMIHUDRAFT_467235"/>
</dbReference>
<dbReference type="eggNOG" id="KOG0157">
    <property type="taxonomic scope" value="Eukaryota"/>
</dbReference>
<feature type="transmembrane region" description="Helical" evidence="8">
    <location>
        <begin position="35"/>
        <end position="55"/>
    </location>
</feature>
<dbReference type="PANTHER" id="PTHR24305:SF166">
    <property type="entry name" value="CYTOCHROME P450 12A4, MITOCHONDRIAL-RELATED"/>
    <property type="match status" value="1"/>
</dbReference>
<comment type="similarity">
    <text evidence="2">Belongs to the cytochrome P450 family.</text>
</comment>
<keyword evidence="6" id="KW-0349">Heme</keyword>
<dbReference type="HOGENOM" id="CLU_325879_0_0_1"/>
<evidence type="ECO:0000256" key="1">
    <source>
        <dbReference type="ARBA" id="ARBA00001971"/>
    </source>
</evidence>
<name>A0A0D3KK33_EMIH1</name>
<dbReference type="Proteomes" id="UP000013827">
    <property type="component" value="Unassembled WGS sequence"/>
</dbReference>
<keyword evidence="4" id="KW-0863">Zinc-finger</keyword>
<dbReference type="SUPFAM" id="SSF48264">
    <property type="entry name" value="Cytochrome P450"/>
    <property type="match status" value="1"/>
</dbReference>
<keyword evidence="6" id="KW-0408">Iron</keyword>
<dbReference type="RefSeq" id="XP_005788547.1">
    <property type="nucleotide sequence ID" value="XM_005788490.1"/>
</dbReference>
<dbReference type="InterPro" id="IPR050121">
    <property type="entry name" value="Cytochrome_P450_monoxygenase"/>
</dbReference>
<comment type="cofactor">
    <cofactor evidence="1 6">
        <name>heme</name>
        <dbReference type="ChEBI" id="CHEBI:30413"/>
    </cofactor>
</comment>
<accession>A0A0D3KK33</accession>
<dbReference type="InterPro" id="IPR017972">
    <property type="entry name" value="Cyt_P450_CS"/>
</dbReference>
<reference evidence="10" key="2">
    <citation type="submission" date="2024-10" db="UniProtKB">
        <authorList>
            <consortium name="EnsemblProtists"/>
        </authorList>
    </citation>
    <scope>IDENTIFICATION</scope>
</reference>
<evidence type="ECO:0000256" key="3">
    <source>
        <dbReference type="ARBA" id="ARBA00022723"/>
    </source>
</evidence>
<dbReference type="GO" id="GO:0016705">
    <property type="term" value="F:oxidoreductase activity, acting on paired donors, with incorporation or reduction of molecular oxygen"/>
    <property type="evidence" value="ECO:0007669"/>
    <property type="project" value="InterPro"/>
</dbReference>
<evidence type="ECO:0000313" key="11">
    <source>
        <dbReference type="Proteomes" id="UP000013827"/>
    </source>
</evidence>
<evidence type="ECO:0000256" key="5">
    <source>
        <dbReference type="ARBA" id="ARBA00022833"/>
    </source>
</evidence>
<dbReference type="PANTHER" id="PTHR24305">
    <property type="entry name" value="CYTOCHROME P450"/>
    <property type="match status" value="1"/>
</dbReference>
<evidence type="ECO:0000256" key="2">
    <source>
        <dbReference type="ARBA" id="ARBA00010617"/>
    </source>
</evidence>
<sequence>MPTTLLIAAASFYKRRDVAPLPPPPPPPPPSVSDVHLFIVIVTSAVLLLPALLVVRAHLTTMPMPHLRFRTLLVGHILDGRLNINERHRFYARQHALLGSAFRLLGFFGKSGAVYVKDVPGWYRKADSDRSAFAAVAPRSLLALPMGPDWAMQRRLVAPLFSTSSIDSFLPLVHAKSLELCELWRTRASCEHEVPEQDVHETLSSWSLDIFGHVACAHDFGALASAREERQSPYAAAAKVILQELTRRFLLGKLAPLQRAKTRAFKGALQLYRSTAEAILQRAAAGSSEASGSLAAKLAKCAESGGSALTPSAVADEMTGLLLAGHETSSNTATWALHLLATHPREQEQVRAEVAALDLRRASLADLYKCSLLQGVMFEALRLRPTVPLVPRLAPSRATIHGYSVAKGTRIVQNKIAICEDASLFPEPARFDPSRFGRGEYGAHGATIVAFGVGPRLCVGYRLAEAQVLSLLAHVLRDFSLSAGSTEPKEALNVTLQPLDGLLLRLTPLSAPKAASACPRCKFFCRDTLLEDEQDLRARDEEEQARRELSLAHGGWVCDFAPPRVPPSVAKRVQEFVQLRPAVLHSDELIDKKDARQVVFLQGAVPLQTKPWLFAALCDLLRKCPVWSINLGELRFSEEQCVRLGATLAASGVTHMFYECTVAGRWKDEFRGTPLPEQREARIIRRNREKHSLWRLSADCRQNVVVLSAIKNWFCPTSHACNKRWVQRNRDGYTGVDRLQCESCGAWRRLPRGVTAWRREFYCHYNTWDKYNSCSLPEEDWKREEPATGDRLRLLVDGRWRRATVRRMPTEAQWAGHKQRLQQEGEAGAAGGGAREEEEAAPPRAKRARKPVEMYKAEPCTALSRALRVQSCEDQSERKLYRMVE</sequence>
<dbReference type="PaxDb" id="2903-EOD36118"/>
<reference evidence="11" key="1">
    <citation type="journal article" date="2013" name="Nature">
        <title>Pan genome of the phytoplankton Emiliania underpins its global distribution.</title>
        <authorList>
            <person name="Read B.A."/>
            <person name="Kegel J."/>
            <person name="Klute M.J."/>
            <person name="Kuo A."/>
            <person name="Lefebvre S.C."/>
            <person name="Maumus F."/>
            <person name="Mayer C."/>
            <person name="Miller J."/>
            <person name="Monier A."/>
            <person name="Salamov A."/>
            <person name="Young J."/>
            <person name="Aguilar M."/>
            <person name="Claverie J.M."/>
            <person name="Frickenhaus S."/>
            <person name="Gonzalez K."/>
            <person name="Herman E.K."/>
            <person name="Lin Y.C."/>
            <person name="Napier J."/>
            <person name="Ogata H."/>
            <person name="Sarno A.F."/>
            <person name="Shmutz J."/>
            <person name="Schroeder D."/>
            <person name="de Vargas C."/>
            <person name="Verret F."/>
            <person name="von Dassow P."/>
            <person name="Valentin K."/>
            <person name="Van de Peer Y."/>
            <person name="Wheeler G."/>
            <person name="Dacks J.B."/>
            <person name="Delwiche C.F."/>
            <person name="Dyhrman S.T."/>
            <person name="Glockner G."/>
            <person name="John U."/>
            <person name="Richards T."/>
            <person name="Worden A.Z."/>
            <person name="Zhang X."/>
            <person name="Grigoriev I.V."/>
            <person name="Allen A.E."/>
            <person name="Bidle K."/>
            <person name="Borodovsky M."/>
            <person name="Bowler C."/>
            <person name="Brownlee C."/>
            <person name="Cock J.M."/>
            <person name="Elias M."/>
            <person name="Gladyshev V.N."/>
            <person name="Groth M."/>
            <person name="Guda C."/>
            <person name="Hadaegh A."/>
            <person name="Iglesias-Rodriguez M.D."/>
            <person name="Jenkins J."/>
            <person name="Jones B.M."/>
            <person name="Lawson T."/>
            <person name="Leese F."/>
            <person name="Lindquist E."/>
            <person name="Lobanov A."/>
            <person name="Lomsadze A."/>
            <person name="Malik S.B."/>
            <person name="Marsh M.E."/>
            <person name="Mackinder L."/>
            <person name="Mock T."/>
            <person name="Mueller-Roeber B."/>
            <person name="Pagarete A."/>
            <person name="Parker M."/>
            <person name="Probert I."/>
            <person name="Quesneville H."/>
            <person name="Raines C."/>
            <person name="Rensing S.A."/>
            <person name="Riano-Pachon D.M."/>
            <person name="Richier S."/>
            <person name="Rokitta S."/>
            <person name="Shiraiwa Y."/>
            <person name="Soanes D.M."/>
            <person name="van der Giezen M."/>
            <person name="Wahlund T.M."/>
            <person name="Williams B."/>
            <person name="Wilson W."/>
            <person name="Wolfe G."/>
            <person name="Wurch L.L."/>
        </authorList>
    </citation>
    <scope>NUCLEOTIDE SEQUENCE</scope>
</reference>
<dbReference type="InterPro" id="IPR036396">
    <property type="entry name" value="Cyt_P450_sf"/>
</dbReference>
<keyword evidence="3 6" id="KW-0479">Metal-binding</keyword>
<organism evidence="10 11">
    <name type="scientific">Emiliania huxleyi (strain CCMP1516)</name>
    <dbReference type="NCBI Taxonomy" id="280463"/>
    <lineage>
        <taxon>Eukaryota</taxon>
        <taxon>Haptista</taxon>
        <taxon>Haptophyta</taxon>
        <taxon>Prymnesiophyceae</taxon>
        <taxon>Isochrysidales</taxon>
        <taxon>Noelaerhabdaceae</taxon>
        <taxon>Emiliania</taxon>
    </lineage>
</organism>
<feature type="binding site" description="axial binding residue" evidence="6">
    <location>
        <position position="458"/>
    </location>
    <ligand>
        <name>heme</name>
        <dbReference type="ChEBI" id="CHEBI:30413"/>
    </ligand>
    <ligandPart>
        <name>Fe</name>
        <dbReference type="ChEBI" id="CHEBI:18248"/>
    </ligandPart>
</feature>
<dbReference type="Gene3D" id="1.10.630.10">
    <property type="entry name" value="Cytochrome P450"/>
    <property type="match status" value="1"/>
</dbReference>
<dbReference type="PROSITE" id="PS00086">
    <property type="entry name" value="CYTOCHROME_P450"/>
    <property type="match status" value="1"/>
</dbReference>
<dbReference type="CDD" id="cd00302">
    <property type="entry name" value="cytochrome_P450"/>
    <property type="match status" value="1"/>
</dbReference>
<dbReference type="STRING" id="2903.R1DKT3"/>
<dbReference type="GeneID" id="17281485"/>
<keyword evidence="5" id="KW-0862">Zinc</keyword>
<dbReference type="Pfam" id="PF07496">
    <property type="entry name" value="zf-CW"/>
    <property type="match status" value="1"/>
</dbReference>
<feature type="domain" description="CW-type" evidence="9">
    <location>
        <begin position="727"/>
        <end position="782"/>
    </location>
</feature>
<dbReference type="InterPro" id="IPR001128">
    <property type="entry name" value="Cyt_P450"/>
</dbReference>
<keyword evidence="8" id="KW-0472">Membrane</keyword>
<dbReference type="InterPro" id="IPR002401">
    <property type="entry name" value="Cyt_P450_E_grp-I"/>
</dbReference>
<dbReference type="PROSITE" id="PS51050">
    <property type="entry name" value="ZF_CW"/>
    <property type="match status" value="1"/>
</dbReference>
<dbReference type="AlphaFoldDB" id="A0A0D3KK33"/>
<keyword evidence="11" id="KW-1185">Reference proteome</keyword>
<keyword evidence="8" id="KW-1133">Transmembrane helix</keyword>
<proteinExistence type="inferred from homology"/>
<dbReference type="GO" id="GO:0020037">
    <property type="term" value="F:heme binding"/>
    <property type="evidence" value="ECO:0007669"/>
    <property type="project" value="InterPro"/>
</dbReference>
<dbReference type="KEGG" id="ehx:EMIHUDRAFT_467235"/>
<dbReference type="PRINTS" id="PR00385">
    <property type="entry name" value="P450"/>
</dbReference>
<evidence type="ECO:0000313" key="10">
    <source>
        <dbReference type="EnsemblProtists" id="EOD36118"/>
    </source>
</evidence>
<protein>
    <recommendedName>
        <fullName evidence="9">CW-type domain-containing protein</fullName>
    </recommendedName>
</protein>
<dbReference type="PRINTS" id="PR00463">
    <property type="entry name" value="EP450I"/>
</dbReference>
<evidence type="ECO:0000259" key="9">
    <source>
        <dbReference type="PROSITE" id="PS51050"/>
    </source>
</evidence>
<evidence type="ECO:0000256" key="6">
    <source>
        <dbReference type="PIRSR" id="PIRSR602401-1"/>
    </source>
</evidence>
<dbReference type="InterPro" id="IPR011124">
    <property type="entry name" value="Znf_CW"/>
</dbReference>
<dbReference type="Pfam" id="PF00067">
    <property type="entry name" value="p450"/>
    <property type="match status" value="1"/>
</dbReference>
<feature type="region of interest" description="Disordered" evidence="7">
    <location>
        <begin position="811"/>
        <end position="853"/>
    </location>
</feature>
<dbReference type="GO" id="GO:0004497">
    <property type="term" value="F:monooxygenase activity"/>
    <property type="evidence" value="ECO:0007669"/>
    <property type="project" value="InterPro"/>
</dbReference>